<sequence length="55" mass="6674">MDQPQWFLHMDDRWMWRWFLTSGRGQPLAMSKRCFFRREDAVQNLDAARMAVIGL</sequence>
<dbReference type="RefSeq" id="WP_317228013.1">
    <property type="nucleotide sequence ID" value="NZ_JAWJEJ010000002.1"/>
</dbReference>
<name>A0ABU3YBS5_9SPHN</name>
<evidence type="ECO:0000313" key="2">
    <source>
        <dbReference type="Proteomes" id="UP001273531"/>
    </source>
</evidence>
<dbReference type="Proteomes" id="UP001273531">
    <property type="component" value="Unassembled WGS sequence"/>
</dbReference>
<dbReference type="EMBL" id="JAWJEJ010000002">
    <property type="protein sequence ID" value="MDV3458844.1"/>
    <property type="molecule type" value="Genomic_DNA"/>
</dbReference>
<accession>A0ABU3YBS5</accession>
<reference evidence="1 2" key="1">
    <citation type="submission" date="2023-10" db="EMBL/GenBank/DDBJ databases">
        <title>Sphingomonas sp. HF-S4 16S ribosomal RNA gene Genome sequencing and assembly.</title>
        <authorList>
            <person name="Lee H."/>
        </authorList>
    </citation>
    <scope>NUCLEOTIDE SEQUENCE [LARGE SCALE GENOMIC DNA]</scope>
    <source>
        <strain evidence="1 2">HF-S4</strain>
    </source>
</reference>
<comment type="caution">
    <text evidence="1">The sequence shown here is derived from an EMBL/GenBank/DDBJ whole genome shotgun (WGS) entry which is preliminary data.</text>
</comment>
<keyword evidence="2" id="KW-1185">Reference proteome</keyword>
<dbReference type="InterPro" id="IPR036913">
    <property type="entry name" value="YegP-like_sf"/>
</dbReference>
<evidence type="ECO:0000313" key="1">
    <source>
        <dbReference type="EMBL" id="MDV3458844.1"/>
    </source>
</evidence>
<protein>
    <recommendedName>
        <fullName evidence="3">DUF1508 domain-containing protein</fullName>
    </recommendedName>
</protein>
<organism evidence="1 2">
    <name type="scientific">Sphingomonas agrestis</name>
    <dbReference type="NCBI Taxonomy" id="3080540"/>
    <lineage>
        <taxon>Bacteria</taxon>
        <taxon>Pseudomonadati</taxon>
        <taxon>Pseudomonadota</taxon>
        <taxon>Alphaproteobacteria</taxon>
        <taxon>Sphingomonadales</taxon>
        <taxon>Sphingomonadaceae</taxon>
        <taxon>Sphingomonas</taxon>
    </lineage>
</organism>
<gene>
    <name evidence="1" type="ORF">RZN05_17740</name>
</gene>
<evidence type="ECO:0008006" key="3">
    <source>
        <dbReference type="Google" id="ProtNLM"/>
    </source>
</evidence>
<dbReference type="SUPFAM" id="SSF160113">
    <property type="entry name" value="YegP-like"/>
    <property type="match status" value="1"/>
</dbReference>
<proteinExistence type="predicted"/>